<dbReference type="InterPro" id="IPR020472">
    <property type="entry name" value="WD40_PAC1"/>
</dbReference>
<dbReference type="Gene3D" id="2.130.10.10">
    <property type="entry name" value="YVTN repeat-like/Quinoprotein amine dehydrogenase"/>
    <property type="match status" value="2"/>
</dbReference>
<dbReference type="PRINTS" id="PR00320">
    <property type="entry name" value="GPROTEINBRPT"/>
</dbReference>
<dbReference type="InterPro" id="IPR015943">
    <property type="entry name" value="WD40/YVTN_repeat-like_dom_sf"/>
</dbReference>
<dbReference type="InterPro" id="IPR019775">
    <property type="entry name" value="WD40_repeat_CS"/>
</dbReference>
<evidence type="ECO:0000256" key="4">
    <source>
        <dbReference type="PROSITE-ProRule" id="PRU00221"/>
    </source>
</evidence>
<feature type="compositionally biased region" description="Low complexity" evidence="5">
    <location>
        <begin position="704"/>
        <end position="722"/>
    </location>
</feature>
<organism evidence="7 8">
    <name type="scientific">Microthyrium microscopicum</name>
    <dbReference type="NCBI Taxonomy" id="703497"/>
    <lineage>
        <taxon>Eukaryota</taxon>
        <taxon>Fungi</taxon>
        <taxon>Dikarya</taxon>
        <taxon>Ascomycota</taxon>
        <taxon>Pezizomycotina</taxon>
        <taxon>Dothideomycetes</taxon>
        <taxon>Dothideomycetes incertae sedis</taxon>
        <taxon>Microthyriales</taxon>
        <taxon>Microthyriaceae</taxon>
        <taxon>Microthyrium</taxon>
    </lineage>
</organism>
<name>A0A6A6US42_9PEZI</name>
<gene>
    <name evidence="7" type="ORF">BT63DRAFT_420332</name>
</gene>
<dbReference type="PROSITE" id="PS50294">
    <property type="entry name" value="WD_REPEATS_REGION"/>
    <property type="match status" value="4"/>
</dbReference>
<evidence type="ECO:0000313" key="8">
    <source>
        <dbReference type="Proteomes" id="UP000799302"/>
    </source>
</evidence>
<feature type="region of interest" description="Disordered" evidence="5">
    <location>
        <begin position="692"/>
        <end position="835"/>
    </location>
</feature>
<feature type="repeat" description="WD" evidence="4">
    <location>
        <begin position="507"/>
        <end position="546"/>
    </location>
</feature>
<dbReference type="Gene3D" id="1.20.1280.50">
    <property type="match status" value="1"/>
</dbReference>
<dbReference type="EMBL" id="MU004230">
    <property type="protein sequence ID" value="KAF2675105.1"/>
    <property type="molecule type" value="Genomic_DNA"/>
</dbReference>
<dbReference type="SMART" id="SM00320">
    <property type="entry name" value="WD40"/>
    <property type="match status" value="6"/>
</dbReference>
<dbReference type="PROSITE" id="PS00678">
    <property type="entry name" value="WD_REPEATS_1"/>
    <property type="match status" value="2"/>
</dbReference>
<feature type="repeat" description="WD" evidence="4">
    <location>
        <begin position="340"/>
        <end position="383"/>
    </location>
</feature>
<dbReference type="Proteomes" id="UP000799302">
    <property type="component" value="Unassembled WGS sequence"/>
</dbReference>
<dbReference type="InterPro" id="IPR036322">
    <property type="entry name" value="WD40_repeat_dom_sf"/>
</dbReference>
<dbReference type="InterPro" id="IPR036047">
    <property type="entry name" value="F-box-like_dom_sf"/>
</dbReference>
<accession>A0A6A6US42</accession>
<dbReference type="InterPro" id="IPR001810">
    <property type="entry name" value="F-box_dom"/>
</dbReference>
<feature type="compositionally biased region" description="Low complexity" evidence="5">
    <location>
        <begin position="732"/>
        <end position="770"/>
    </location>
</feature>
<dbReference type="PANTHER" id="PTHR14604:SF4">
    <property type="entry name" value="F-BOX DOMAIN-CONTAINING PROTEIN"/>
    <property type="match status" value="1"/>
</dbReference>
<dbReference type="PROSITE" id="PS50181">
    <property type="entry name" value="FBOX"/>
    <property type="match status" value="1"/>
</dbReference>
<dbReference type="AlphaFoldDB" id="A0A6A6US42"/>
<keyword evidence="2 4" id="KW-0853">WD repeat</keyword>
<comment type="similarity">
    <text evidence="1">Belongs to the WD repeat MET30/SCONB/SCON-2 family.</text>
</comment>
<dbReference type="PANTHER" id="PTHR14604">
    <property type="entry name" value="WD40 REPEAT PF20"/>
    <property type="match status" value="1"/>
</dbReference>
<evidence type="ECO:0000256" key="5">
    <source>
        <dbReference type="SAM" id="MobiDB-lite"/>
    </source>
</evidence>
<keyword evidence="8" id="KW-1185">Reference proteome</keyword>
<keyword evidence="3" id="KW-0677">Repeat</keyword>
<feature type="compositionally biased region" description="Low complexity" evidence="5">
    <location>
        <begin position="777"/>
        <end position="835"/>
    </location>
</feature>
<dbReference type="InterPro" id="IPR050995">
    <property type="entry name" value="WD-F-box_domain-protein"/>
</dbReference>
<feature type="domain" description="F-box" evidence="6">
    <location>
        <begin position="72"/>
        <end position="118"/>
    </location>
</feature>
<dbReference type="SUPFAM" id="SSF81383">
    <property type="entry name" value="F-box domain"/>
    <property type="match status" value="1"/>
</dbReference>
<dbReference type="SMART" id="SM00256">
    <property type="entry name" value="FBOX"/>
    <property type="match status" value="1"/>
</dbReference>
<dbReference type="Pfam" id="PF12937">
    <property type="entry name" value="F-box-like"/>
    <property type="match status" value="1"/>
</dbReference>
<dbReference type="PROSITE" id="PS50082">
    <property type="entry name" value="WD_REPEATS_2"/>
    <property type="match status" value="5"/>
</dbReference>
<feature type="region of interest" description="Disordered" evidence="5">
    <location>
        <begin position="137"/>
        <end position="184"/>
    </location>
</feature>
<dbReference type="SUPFAM" id="SSF50978">
    <property type="entry name" value="WD40 repeat-like"/>
    <property type="match status" value="1"/>
</dbReference>
<evidence type="ECO:0000256" key="3">
    <source>
        <dbReference type="ARBA" id="ARBA00022737"/>
    </source>
</evidence>
<feature type="repeat" description="WD" evidence="4">
    <location>
        <begin position="467"/>
        <end position="506"/>
    </location>
</feature>
<feature type="compositionally biased region" description="Basic residues" evidence="5">
    <location>
        <begin position="694"/>
        <end position="703"/>
    </location>
</feature>
<feature type="repeat" description="WD" evidence="4">
    <location>
        <begin position="299"/>
        <end position="338"/>
    </location>
</feature>
<dbReference type="Pfam" id="PF00400">
    <property type="entry name" value="WD40"/>
    <property type="match status" value="5"/>
</dbReference>
<evidence type="ECO:0000313" key="7">
    <source>
        <dbReference type="EMBL" id="KAF2675105.1"/>
    </source>
</evidence>
<dbReference type="OrthoDB" id="19711at2759"/>
<feature type="compositionally biased region" description="Basic and acidic residues" evidence="5">
    <location>
        <begin position="137"/>
        <end position="147"/>
    </location>
</feature>
<reference evidence="7" key="1">
    <citation type="journal article" date="2020" name="Stud. Mycol.">
        <title>101 Dothideomycetes genomes: a test case for predicting lifestyles and emergence of pathogens.</title>
        <authorList>
            <person name="Haridas S."/>
            <person name="Albert R."/>
            <person name="Binder M."/>
            <person name="Bloem J."/>
            <person name="Labutti K."/>
            <person name="Salamov A."/>
            <person name="Andreopoulos B."/>
            <person name="Baker S."/>
            <person name="Barry K."/>
            <person name="Bills G."/>
            <person name="Bluhm B."/>
            <person name="Cannon C."/>
            <person name="Castanera R."/>
            <person name="Culley D."/>
            <person name="Daum C."/>
            <person name="Ezra D."/>
            <person name="Gonzalez J."/>
            <person name="Henrissat B."/>
            <person name="Kuo A."/>
            <person name="Liang C."/>
            <person name="Lipzen A."/>
            <person name="Lutzoni F."/>
            <person name="Magnuson J."/>
            <person name="Mondo S."/>
            <person name="Nolan M."/>
            <person name="Ohm R."/>
            <person name="Pangilinan J."/>
            <person name="Park H.-J."/>
            <person name="Ramirez L."/>
            <person name="Alfaro M."/>
            <person name="Sun H."/>
            <person name="Tritt A."/>
            <person name="Yoshinaga Y."/>
            <person name="Zwiers L.-H."/>
            <person name="Turgeon B."/>
            <person name="Goodwin S."/>
            <person name="Spatafora J."/>
            <person name="Crous P."/>
            <person name="Grigoriev I."/>
        </authorList>
    </citation>
    <scope>NUCLEOTIDE SEQUENCE</scope>
    <source>
        <strain evidence="7">CBS 115976</strain>
    </source>
</reference>
<feature type="repeat" description="WD" evidence="4">
    <location>
        <begin position="385"/>
        <end position="415"/>
    </location>
</feature>
<protein>
    <submittedName>
        <fullName evidence="7">WD40 repeat-like protein</fullName>
    </submittedName>
</protein>
<evidence type="ECO:0000256" key="1">
    <source>
        <dbReference type="ARBA" id="ARBA00007968"/>
    </source>
</evidence>
<sequence length="897" mass="100140">MTWLNDEGFSEETRMAEDALDNEVGPSASQIPDWVARLPARQKSELAYAILRSLPTSNIALIVDKLNPLLHIDPILHLPAEITQEIFAYLDLPSLVTATVLSRSWRLQALDPQLWKHLFASEGWKADYKRVWDFEEGQRQRDQEKQRERKSRARPADAVSDTECKSPKKRAREQSQFQRDDEDSAMLEVNAASPARWAEQHGTVEADDVDMEDLVPGSTRLDDEDQAQQAQLSLFNSRRNTTRPQPIYPPIKSTLLTTEFSSSAQINWQYLYKQKRRLEENWKAARFTNFTLPHPSHPHEAHAECIYTIQYVGKHLVSGSRDRTIRIWDLDTQRLILPPLRGHEASVLCLQFDMRPSEDVIISGGSDCHIIVWQFSTGKMLKKIERAHHESVLNLRFDSQYLITCSKDRTIKVWNRHSLLPDDEAYPAKGSSSSARWPSYIIDISDEMARTGLRIQPLAEYSLLMTLNGHSAAVNAIQVLDNTIVSASGDRHIKVWNIKTGMCTKTIYGHQKGIACVQFDGRRIVSGSSDETVRIFDAVTAAEVACLRGHAELVRTVQARFGDVMSDVKKEEAEARALDQKFFKASASNPEQAKLSREQWRARNAGSSDVNDVFAYGAKLPPGGGGSKWARIVSGSYDETIIIWTRNPKGKWIPLHQLTQWEAILRAGGQPRYIPQPGQFPPAQHIANGEVRRRAQRTHHNNHRQQPQQQQQPQAAQGRNGRTQQRTAHLTQNHASNAQSAASPSSMQAQHSTSVTPDPPTASASSAAAVMLRNDNAASRPQPSPPQATAQPIPHRPVQPGQQAQAGATTTQAPTAPASNSRHTQAQAALATQSANAQAQATAGAQAGPHHGQRIYKLQFCSRRLLCCSVEPIIVGWDFCCGDRDLEIASEFFSEES</sequence>
<dbReference type="CDD" id="cd00200">
    <property type="entry name" value="WD40"/>
    <property type="match status" value="1"/>
</dbReference>
<dbReference type="InterPro" id="IPR001680">
    <property type="entry name" value="WD40_rpt"/>
</dbReference>
<evidence type="ECO:0000259" key="6">
    <source>
        <dbReference type="PROSITE" id="PS50181"/>
    </source>
</evidence>
<evidence type="ECO:0000256" key="2">
    <source>
        <dbReference type="ARBA" id="ARBA00022574"/>
    </source>
</evidence>
<proteinExistence type="inferred from homology"/>